<dbReference type="GO" id="GO:0030488">
    <property type="term" value="P:tRNA methylation"/>
    <property type="evidence" value="ECO:0007669"/>
    <property type="project" value="TreeGrafter"/>
</dbReference>
<dbReference type="OrthoDB" id="263283at2759"/>
<accession>A0A3F2S591</accession>
<dbReference type="InterPro" id="IPR056743">
    <property type="entry name" value="TRM5-TYW2-like_MTfase"/>
</dbReference>
<dbReference type="SUPFAM" id="SSF111278">
    <property type="entry name" value="SSo0622-like"/>
    <property type="match status" value="1"/>
</dbReference>
<sequence>MRLKRESLRKLQAAEDKSPKGCIDEPIVDLIKTINANPNYVTSSSCSGRIAVFCGEAATGNGSDLITKGGKWLIAEHATITFDQLVTALRSPDATSSNSNMIIFKHEPFIMHVVCRDLDAAKELLQWGIACGFRESGVVLGNRKIMCAIRTTANGLEIPLGRSAEQLLVNEDYLRWIVGVANQKFEANKQKTDRLFDAFRAKFCQPVANQQASTMALGPWKELACKDDVKLVGHTAVQYGDSIVIFGGQGPTASGTTTRVADVNFFTPSNDGSLQQTYKAAAGTTGPSARMYHSAAVVGNQMIVFELGEVKSSNAAFVGHTSTWMPSNNSVYVLGGGFQCFGFGQFYSSPYQCPLTFTSLKEVTTAAAKSSAFGKTSGLNRNEVIRSTISAIASKYQLPADIEKAIPEKYEFVSDVLLIPRDSFLEPEWAPFAQEMWVQVCEATTPVFSRVARKAFIDSNEKRQSHVELLYTNHKALTSHRSKESPGWVEIRENSIIYGWDLTRVMFSSGNVTEKARMATIGCRGETIVDLFCGIGYYVLPFLVHGGAAFVHACEWNPDSVAALRFNLERNHVADRCKVYLGDNRETAPTIGAIADRVNLGLLPTSEKAWPLAVQVLKPSGGWFHVHDNVAVEDRKAWEQHLVDTLNQLAQQFGKHWTITSLNNINNAGVLLLDRCEDYSLRSRAFRALHHISDTVEVLSKKRFNAPFVQRRGDGFTEFEAMGMVQLVRTRWREGWDVIAQLHNDQHPGHSRSGDSLKKKFSRLYRANVPPRGAKNHSVVMLAHQVHREMIDGVTITPEEAAAAEAEADAEADAEAEAEEAEKQEDQDESFQTEEAPESEHSWAETPPEVAAASTPVSVPAPVVAAATPVSVVPRSRVAHRAEWKIPVTRTDVAVAPTVSTTLESTDDLLTSVLKVILTSQQQRDLDREENQLRWDEERKHRKKEMEQWRQEMDRRRAEDREERAESRRRHEEMMQMMMVLAGKNGSGQQRNAEC</sequence>
<evidence type="ECO:0000256" key="2">
    <source>
        <dbReference type="ARBA" id="ARBA00012265"/>
    </source>
</evidence>
<dbReference type="PANTHER" id="PTHR23245">
    <property type="entry name" value="TRNA METHYLTRANSFERASE"/>
    <property type="match status" value="1"/>
</dbReference>
<dbReference type="GO" id="GO:0005737">
    <property type="term" value="C:cytoplasm"/>
    <property type="evidence" value="ECO:0007669"/>
    <property type="project" value="TreeGrafter"/>
</dbReference>
<dbReference type="EC" id="2.5.1.114" evidence="2"/>
<evidence type="ECO:0000259" key="13">
    <source>
        <dbReference type="PROSITE" id="PS51684"/>
    </source>
</evidence>
<evidence type="ECO:0000256" key="8">
    <source>
        <dbReference type="ARBA" id="ARBA00049202"/>
    </source>
</evidence>
<evidence type="ECO:0000256" key="4">
    <source>
        <dbReference type="ARBA" id="ARBA00022603"/>
    </source>
</evidence>
<dbReference type="InterPro" id="IPR015915">
    <property type="entry name" value="Kelch-typ_b-propeller"/>
</dbReference>
<evidence type="ECO:0000256" key="11">
    <source>
        <dbReference type="ARBA" id="ARBA00069229"/>
    </source>
</evidence>
<dbReference type="InterPro" id="IPR011043">
    <property type="entry name" value="Gal_Oxase/kelch_b-propeller"/>
</dbReference>
<keyword evidence="5" id="KW-0808">Transferase</keyword>
<proteinExistence type="predicted"/>
<keyword evidence="4" id="KW-0489">Methyltransferase</keyword>
<dbReference type="GO" id="GO:0031591">
    <property type="term" value="P:wybutosine biosynthetic process"/>
    <property type="evidence" value="ECO:0007669"/>
    <property type="project" value="TreeGrafter"/>
</dbReference>
<keyword evidence="7" id="KW-0819">tRNA processing</keyword>
<dbReference type="Gene3D" id="3.40.50.150">
    <property type="entry name" value="Vaccinia Virus protein VP39"/>
    <property type="match status" value="1"/>
</dbReference>
<comment type="pathway">
    <text evidence="1">tRNA modification; wybutosine-tRNA(Phe) biosynthesis.</text>
</comment>
<dbReference type="GO" id="GO:0008175">
    <property type="term" value="F:tRNA methyltransferase activity"/>
    <property type="evidence" value="ECO:0007669"/>
    <property type="project" value="TreeGrafter"/>
</dbReference>
<dbReference type="Pfam" id="PF02475">
    <property type="entry name" value="TRM5-TYW2_MTfase"/>
    <property type="match status" value="1"/>
</dbReference>
<evidence type="ECO:0000256" key="5">
    <source>
        <dbReference type="ARBA" id="ARBA00022679"/>
    </source>
</evidence>
<dbReference type="InterPro" id="IPR029063">
    <property type="entry name" value="SAM-dependent_MTases_sf"/>
</dbReference>
<evidence type="ECO:0000313" key="14">
    <source>
        <dbReference type="EMBL" id="RLN69745.1"/>
    </source>
</evidence>
<feature type="compositionally biased region" description="Acidic residues" evidence="12">
    <location>
        <begin position="806"/>
        <end position="837"/>
    </location>
</feature>
<dbReference type="SUPFAM" id="SSF53335">
    <property type="entry name" value="S-adenosyl-L-methionine-dependent methyltransferases"/>
    <property type="match status" value="1"/>
</dbReference>
<dbReference type="UniPathway" id="UPA00375"/>
<dbReference type="SUPFAM" id="SSF50965">
    <property type="entry name" value="Galactose oxidase, central domain"/>
    <property type="match status" value="1"/>
</dbReference>
<dbReference type="Gene3D" id="2.120.10.80">
    <property type="entry name" value="Kelch-type beta propeller"/>
    <property type="match status" value="2"/>
</dbReference>
<dbReference type="InterPro" id="IPR036602">
    <property type="entry name" value="tRNA_yW-synthesising-like_sf"/>
</dbReference>
<evidence type="ECO:0000256" key="9">
    <source>
        <dbReference type="ARBA" id="ARBA00049400"/>
    </source>
</evidence>
<comment type="caution">
    <text evidence="14">The sequence shown here is derived from an EMBL/GenBank/DDBJ whole genome shotgun (WGS) entry which is preliminary data.</text>
</comment>
<feature type="domain" description="SAM-dependent methyltransferase TRM5/TYW2-type" evidence="13">
    <location>
        <begin position="410"/>
        <end position="683"/>
    </location>
</feature>
<dbReference type="InterPro" id="IPR030382">
    <property type="entry name" value="MeTrfase_TRM5/TYW2"/>
</dbReference>
<evidence type="ECO:0000256" key="7">
    <source>
        <dbReference type="ARBA" id="ARBA00022694"/>
    </source>
</evidence>
<dbReference type="EMBL" id="MBDO02000002">
    <property type="protein sequence ID" value="RLN69745.1"/>
    <property type="molecule type" value="Genomic_DNA"/>
</dbReference>
<dbReference type="GO" id="GO:0102522">
    <property type="term" value="F:tRNA 4-demethylwyosine alpha-amino-alpha-carboxypropyltransferase activity"/>
    <property type="evidence" value="ECO:0007669"/>
    <property type="project" value="UniProtKB-EC"/>
</dbReference>
<evidence type="ECO:0000256" key="12">
    <source>
        <dbReference type="SAM" id="MobiDB-lite"/>
    </source>
</evidence>
<dbReference type="Proteomes" id="UP000277300">
    <property type="component" value="Unassembled WGS sequence"/>
</dbReference>
<feature type="region of interest" description="Disordered" evidence="12">
    <location>
        <begin position="938"/>
        <end position="974"/>
    </location>
</feature>
<dbReference type="Gene3D" id="3.30.300.110">
    <property type="entry name" value="Met-10+ protein-like domains"/>
    <property type="match status" value="1"/>
</dbReference>
<dbReference type="Gene3D" id="3.30.1960.10">
    <property type="entry name" value="tRNA wybutosine-synthesizing-like"/>
    <property type="match status" value="1"/>
</dbReference>
<dbReference type="FunFam" id="3.40.50.150:FF:000131">
    <property type="entry name" value="tRNA wybutosine-synthesizing protein 2/3/4"/>
    <property type="match status" value="1"/>
</dbReference>
<comment type="catalytic activity">
    <reaction evidence="8">
        <text>4-demethyl-7-[(3S)-3-amino-3-carboxypropyl]wyosine(37) in tRNA(Phe) + S-adenosyl-L-methionine = 7-[(3S)-3-amino-3-carboxypropyl]wyosine(37) in tRNA(Phe) + S-adenosyl-L-homocysteine + H(+)</text>
        <dbReference type="Rhea" id="RHEA:36635"/>
        <dbReference type="Rhea" id="RHEA-COMP:10378"/>
        <dbReference type="Rhea" id="RHEA-COMP:10379"/>
        <dbReference type="ChEBI" id="CHEBI:15378"/>
        <dbReference type="ChEBI" id="CHEBI:57856"/>
        <dbReference type="ChEBI" id="CHEBI:59789"/>
        <dbReference type="ChEBI" id="CHEBI:73543"/>
        <dbReference type="ChEBI" id="CHEBI:73550"/>
        <dbReference type="EC" id="2.1.1.282"/>
    </reaction>
</comment>
<comment type="function">
    <text evidence="10">S-adenosyl-L-methionine-dependent methyltransferase that acts as a component of the wybutosine biosynthesis pathway. Wybutosine is a hyper modified guanosine with a tricyclic base found at the 3'-position adjacent to the anticodon of eukaryotic phenylalanine tRNA. Probably methylates N-4 position of wybutosine-86 to produce wybutosine-72.</text>
</comment>
<feature type="compositionally biased region" description="Low complexity" evidence="12">
    <location>
        <begin position="844"/>
        <end position="855"/>
    </location>
</feature>
<evidence type="ECO:0000313" key="15">
    <source>
        <dbReference type="Proteomes" id="UP000277300"/>
    </source>
</evidence>
<evidence type="ECO:0000256" key="3">
    <source>
        <dbReference type="ARBA" id="ARBA00012750"/>
    </source>
</evidence>
<dbReference type="CDD" id="cd02440">
    <property type="entry name" value="AdoMet_MTases"/>
    <property type="match status" value="1"/>
</dbReference>
<dbReference type="PANTHER" id="PTHR23245:SF25">
    <property type="entry name" value="TRNA WYBUTOSINE-SYNTHESIZING PROTEIN 2 HOMOLOG"/>
    <property type="match status" value="1"/>
</dbReference>
<dbReference type="InterPro" id="IPR003827">
    <property type="entry name" value="tRNA_yW-synthesising"/>
</dbReference>
<dbReference type="EC" id="2.1.1.282" evidence="3"/>
<evidence type="ECO:0000256" key="6">
    <source>
        <dbReference type="ARBA" id="ARBA00022691"/>
    </source>
</evidence>
<evidence type="ECO:0000256" key="1">
    <source>
        <dbReference type="ARBA" id="ARBA00004797"/>
    </source>
</evidence>
<protein>
    <recommendedName>
        <fullName evidence="11">tRNA wybutosine-synthesizing protein 3</fullName>
        <ecNumber evidence="3">2.1.1.282</ecNumber>
        <ecNumber evidence="2">2.5.1.114</ecNumber>
    </recommendedName>
</protein>
<feature type="region of interest" description="Disordered" evidence="12">
    <location>
        <begin position="801"/>
        <end position="855"/>
    </location>
</feature>
<reference evidence="14 15" key="1">
    <citation type="submission" date="2018-07" db="EMBL/GenBank/DDBJ databases">
        <title>Genome sequencing of oomycete isolates from Chile give support for New Zealand origin for Phytophthora kernoviae and make available the first Nothophytophthora sp. genome.</title>
        <authorList>
            <person name="Studholme D.J."/>
            <person name="Sanfuentes E."/>
            <person name="Panda P."/>
            <person name="Hill R."/>
            <person name="Sambles C."/>
            <person name="Grant M."/>
            <person name="Williams N.M."/>
            <person name="Mcdougal R.L."/>
        </authorList>
    </citation>
    <scope>NUCLEOTIDE SEQUENCE [LARGE SCALE GENOMIC DNA]</scope>
    <source>
        <strain evidence="14">Chile6</strain>
    </source>
</reference>
<dbReference type="FunFam" id="3.30.1960.10:FF:000003">
    <property type="entry name" value="tRNA methyltransferase"/>
    <property type="match status" value="1"/>
</dbReference>
<dbReference type="PROSITE" id="PS51684">
    <property type="entry name" value="SAM_MT_TRM5_TYW2"/>
    <property type="match status" value="1"/>
</dbReference>
<evidence type="ECO:0000256" key="10">
    <source>
        <dbReference type="ARBA" id="ARBA00058049"/>
    </source>
</evidence>
<comment type="catalytic activity">
    <reaction evidence="9">
        <text>4-demethylwyosine(37) in tRNA(Phe) + S-adenosyl-L-methionine = 4-demethyl-7-[(3S)-3-amino-3-carboxypropyl]wyosine(37) in tRNA(Phe) + S-methyl-5'-thioadenosine + H(+)</text>
        <dbReference type="Rhea" id="RHEA:36355"/>
        <dbReference type="Rhea" id="RHEA-COMP:10164"/>
        <dbReference type="Rhea" id="RHEA-COMP:10378"/>
        <dbReference type="ChEBI" id="CHEBI:15378"/>
        <dbReference type="ChEBI" id="CHEBI:17509"/>
        <dbReference type="ChEBI" id="CHEBI:59789"/>
        <dbReference type="ChEBI" id="CHEBI:64315"/>
        <dbReference type="ChEBI" id="CHEBI:73550"/>
        <dbReference type="EC" id="2.5.1.114"/>
    </reaction>
</comment>
<dbReference type="Pfam" id="PF02676">
    <property type="entry name" value="TYW3"/>
    <property type="match status" value="1"/>
</dbReference>
<dbReference type="AlphaFoldDB" id="A0A3F2S591"/>
<name>A0A3F2S591_9STRA</name>
<gene>
    <name evidence="14" type="ORF">BBP00_00000164</name>
</gene>
<keyword evidence="6" id="KW-0949">S-adenosyl-L-methionine</keyword>
<organism evidence="14 15">
    <name type="scientific">Phytophthora kernoviae</name>
    <dbReference type="NCBI Taxonomy" id="325452"/>
    <lineage>
        <taxon>Eukaryota</taxon>
        <taxon>Sar</taxon>
        <taxon>Stramenopiles</taxon>
        <taxon>Oomycota</taxon>
        <taxon>Peronosporomycetes</taxon>
        <taxon>Peronosporales</taxon>
        <taxon>Peronosporaceae</taxon>
        <taxon>Phytophthora</taxon>
    </lineage>
</organism>